<evidence type="ECO:0000313" key="3">
    <source>
        <dbReference type="Proteomes" id="UP000279422"/>
    </source>
</evidence>
<comment type="caution">
    <text evidence="2">The sequence shown here is derived from an EMBL/GenBank/DDBJ whole genome shotgun (WGS) entry which is preliminary data.</text>
</comment>
<organism evidence="2 3">
    <name type="scientific">Aerophobetes bacterium</name>
    <dbReference type="NCBI Taxonomy" id="2030807"/>
    <lineage>
        <taxon>Bacteria</taxon>
        <taxon>Candidatus Aerophobota</taxon>
    </lineage>
</organism>
<dbReference type="InterPro" id="IPR011050">
    <property type="entry name" value="Pectin_lyase_fold/virulence"/>
</dbReference>
<dbReference type="EMBL" id="QMPZ01000235">
    <property type="protein sequence ID" value="RLE06694.1"/>
    <property type="molecule type" value="Genomic_DNA"/>
</dbReference>
<dbReference type="SUPFAM" id="SSF51126">
    <property type="entry name" value="Pectin lyase-like"/>
    <property type="match status" value="1"/>
</dbReference>
<dbReference type="PANTHER" id="PTHR36453:SF1">
    <property type="entry name" value="RIGHT HANDED BETA HELIX DOMAIN-CONTAINING PROTEIN"/>
    <property type="match status" value="1"/>
</dbReference>
<dbReference type="Pfam" id="PF13229">
    <property type="entry name" value="Beta_helix"/>
    <property type="match status" value="1"/>
</dbReference>
<sequence length="706" mass="80490">RDKVRELKKKNPKKDITVLIRGGTYTLTKTVVFGLEDSGSEKQTITYAAYPGEEPVFSSGIKIKGWRKLKDEPNSLPAKARGKIWVADVPEGLGRFFTLFDGDKRLPRARSKGFLPARTFNYESSHGNMNIVKPEDRPLLTVLPFPKGALKNWSNLEDIEILVCPVPWTMNILPLESVDEDSCVARTSIEMTAPAGRSEDFTESVWVENAIDFLDERGEWVLNTRERKIYLWPEGDSPGDNIVAPCLKEFIRVEGNIDFEGPIDKPVRNLVFRGLTFTHGERDLWDKDHKGWGLQHDWEKYDRATALVRFRGTENCAIEECHFKNSGGAAIRLDLYCQKNRIVRNLIEHIGGMGILLCGYGPGTKDVNKYNEIVNNHIHHCGEIYWHSHAIMVWQSGHNRIAHNSIHHVPRKAICISGVRVPSFEEGDFAESAKTIRWKEIGEDFLKRKFWTRVVERTEWRRWDRFVPYLHARNNIVEYNEIYRVLEKLGDGGAINLSGGGVGNVIRRNYIHHILNSICDAAIREDGFQKETLITENIIYKCNVDGIVRRQLTHVENNIIVDVAGSKKRGYRGYIRFGGFGGGPEIPGGRPRVQKNILYDSGSNPKFYSIDPASMQIYPEDCEADYNLFYCAGNPELAVGFLNEQKKGGIEKHSIVADPLFIDIENGDFRLKADSPAHKIGFKQFDLDKIGLLEDFPERFRDKEDK</sequence>
<dbReference type="Proteomes" id="UP000279422">
    <property type="component" value="Unassembled WGS sequence"/>
</dbReference>
<name>A0A497E224_UNCAE</name>
<protein>
    <submittedName>
        <fullName evidence="2">Right-handed parallel beta-helix repeat-containing protein</fullName>
    </submittedName>
</protein>
<dbReference type="InterPro" id="IPR006626">
    <property type="entry name" value="PbH1"/>
</dbReference>
<feature type="domain" description="Right handed beta helix" evidence="1">
    <location>
        <begin position="308"/>
        <end position="414"/>
    </location>
</feature>
<feature type="non-terminal residue" evidence="2">
    <location>
        <position position="1"/>
    </location>
</feature>
<dbReference type="Gene3D" id="2.160.20.10">
    <property type="entry name" value="Single-stranded right-handed beta-helix, Pectin lyase-like"/>
    <property type="match status" value="3"/>
</dbReference>
<evidence type="ECO:0000259" key="1">
    <source>
        <dbReference type="Pfam" id="PF13229"/>
    </source>
</evidence>
<reference evidence="2 3" key="1">
    <citation type="submission" date="2018-06" db="EMBL/GenBank/DDBJ databases">
        <title>Extensive metabolic versatility and redundancy in microbially diverse, dynamic hydrothermal sediments.</title>
        <authorList>
            <person name="Dombrowski N."/>
            <person name="Teske A."/>
            <person name="Baker B.J."/>
        </authorList>
    </citation>
    <scope>NUCLEOTIDE SEQUENCE [LARGE SCALE GENOMIC DNA]</scope>
    <source>
        <strain evidence="2">B47_G16</strain>
    </source>
</reference>
<dbReference type="SMART" id="SM00710">
    <property type="entry name" value="PbH1"/>
    <property type="match status" value="7"/>
</dbReference>
<gene>
    <name evidence="2" type="ORF">DRJ00_09305</name>
</gene>
<dbReference type="InterPro" id="IPR012334">
    <property type="entry name" value="Pectin_lyas_fold"/>
</dbReference>
<evidence type="ECO:0000313" key="2">
    <source>
        <dbReference type="EMBL" id="RLE06694.1"/>
    </source>
</evidence>
<proteinExistence type="predicted"/>
<dbReference type="InterPro" id="IPR039448">
    <property type="entry name" value="Beta_helix"/>
</dbReference>
<dbReference type="PANTHER" id="PTHR36453">
    <property type="entry name" value="SECRETED PROTEIN-RELATED"/>
    <property type="match status" value="1"/>
</dbReference>
<accession>A0A497E224</accession>
<dbReference type="AlphaFoldDB" id="A0A497E224"/>